<dbReference type="GO" id="GO:0070497">
    <property type="term" value="F:6-carboxytetrahydropterin synthase activity"/>
    <property type="evidence" value="ECO:0007669"/>
    <property type="project" value="UniProtKB-EC"/>
</dbReference>
<dbReference type="GO" id="GO:0008616">
    <property type="term" value="P:tRNA queuosine(34) biosynthetic process"/>
    <property type="evidence" value="ECO:0007669"/>
    <property type="project" value="UniProtKB-KW"/>
</dbReference>
<comment type="catalytic activity">
    <reaction evidence="7 8">
        <text>7,8-dihydroneopterin 3'-triphosphate + H2O = 6-carboxy-5,6,7,8-tetrahydropterin + triphosphate + acetaldehyde + 2 H(+)</text>
        <dbReference type="Rhea" id="RHEA:27966"/>
        <dbReference type="ChEBI" id="CHEBI:15343"/>
        <dbReference type="ChEBI" id="CHEBI:15377"/>
        <dbReference type="ChEBI" id="CHEBI:15378"/>
        <dbReference type="ChEBI" id="CHEBI:18036"/>
        <dbReference type="ChEBI" id="CHEBI:58462"/>
        <dbReference type="ChEBI" id="CHEBI:61032"/>
        <dbReference type="EC" id="4.1.2.50"/>
    </reaction>
</comment>
<evidence type="ECO:0000256" key="4">
    <source>
        <dbReference type="ARBA" id="ARBA00022723"/>
    </source>
</evidence>
<organism evidence="11 12">
    <name type="scientific">Carboxydocella sporoproducens DSM 16521</name>
    <dbReference type="NCBI Taxonomy" id="1121270"/>
    <lineage>
        <taxon>Bacteria</taxon>
        <taxon>Bacillati</taxon>
        <taxon>Bacillota</taxon>
        <taxon>Clostridia</taxon>
        <taxon>Eubacteriales</taxon>
        <taxon>Clostridiales Family XVI. Incertae Sedis</taxon>
        <taxon>Carboxydocella</taxon>
    </lineage>
</organism>
<name>A0A1T4LNP2_9FIRM</name>
<evidence type="ECO:0000313" key="11">
    <source>
        <dbReference type="EMBL" id="SJZ56352.1"/>
    </source>
</evidence>
<dbReference type="PANTHER" id="PTHR12589:SF7">
    <property type="entry name" value="6-PYRUVOYL TETRAHYDROBIOPTERIN SYNTHASE"/>
    <property type="match status" value="1"/>
</dbReference>
<comment type="pathway">
    <text evidence="1 8">Purine metabolism; 7-cyano-7-deazaguanine biosynthesis.</text>
</comment>
<evidence type="ECO:0000256" key="5">
    <source>
        <dbReference type="ARBA" id="ARBA00022833"/>
    </source>
</evidence>
<dbReference type="OrthoDB" id="9804698at2"/>
<comment type="similarity">
    <text evidence="2 8">Belongs to the PTPS family. QueD subfamily.</text>
</comment>
<dbReference type="RefSeq" id="WP_078664388.1">
    <property type="nucleotide sequence ID" value="NZ_FUXM01000002.1"/>
</dbReference>
<sequence length="136" mass="15847">MFEVAIKESFAAAHLIRNYPGDCARLHGHTWFVEVGIYGEELDDLGMLIDFSKLKQIVRSYLKKLDHQLINDLPEFREGELNPTAENLAFYLYHQINQVIKKEWPDKKIALGWVKVWESPTAWAIYRRGKNENISG</sequence>
<keyword evidence="5 8" id="KW-0862">Zinc</keyword>
<feature type="binding site" evidence="10">
    <location>
        <position position="14"/>
    </location>
    <ligand>
        <name>Zn(2+)</name>
        <dbReference type="ChEBI" id="CHEBI:29105"/>
    </ligand>
</feature>
<dbReference type="EMBL" id="FUXM01000002">
    <property type="protein sequence ID" value="SJZ56352.1"/>
    <property type="molecule type" value="Genomic_DNA"/>
</dbReference>
<dbReference type="GO" id="GO:0046872">
    <property type="term" value="F:metal ion binding"/>
    <property type="evidence" value="ECO:0007669"/>
    <property type="project" value="UniProtKB-KW"/>
</dbReference>
<accession>A0A1T4LNP2</accession>
<evidence type="ECO:0000256" key="1">
    <source>
        <dbReference type="ARBA" id="ARBA00005061"/>
    </source>
</evidence>
<evidence type="ECO:0000256" key="10">
    <source>
        <dbReference type="PIRSR" id="PIRSR006113-2"/>
    </source>
</evidence>
<evidence type="ECO:0000256" key="7">
    <source>
        <dbReference type="ARBA" id="ARBA00048807"/>
    </source>
</evidence>
<evidence type="ECO:0000313" key="12">
    <source>
        <dbReference type="Proteomes" id="UP000189933"/>
    </source>
</evidence>
<dbReference type="SUPFAM" id="SSF55620">
    <property type="entry name" value="Tetrahydrobiopterin biosynthesis enzymes-like"/>
    <property type="match status" value="1"/>
</dbReference>
<evidence type="ECO:0000256" key="2">
    <source>
        <dbReference type="ARBA" id="ARBA00008900"/>
    </source>
</evidence>
<dbReference type="EC" id="4.-.-.-" evidence="8"/>
<proteinExistence type="inferred from homology"/>
<feature type="active site" description="Charge relay system" evidence="9">
    <location>
        <position position="67"/>
    </location>
</feature>
<dbReference type="Proteomes" id="UP000189933">
    <property type="component" value="Unassembled WGS sequence"/>
</dbReference>
<protein>
    <recommendedName>
        <fullName evidence="3 8">6-carboxy-5,6,7,8-tetrahydropterin synthase</fullName>
        <ecNumber evidence="8">4.-.-.-</ecNumber>
    </recommendedName>
</protein>
<dbReference type="PIRSF" id="PIRSF006113">
    <property type="entry name" value="PTP_synth"/>
    <property type="match status" value="1"/>
</dbReference>
<dbReference type="InterPro" id="IPR007115">
    <property type="entry name" value="6-PTP_synth/QueD"/>
</dbReference>
<comment type="cofactor">
    <cofactor evidence="8 10">
        <name>Zn(2+)</name>
        <dbReference type="ChEBI" id="CHEBI:29105"/>
    </cofactor>
    <text evidence="8 10">Binds 1 zinc ion per subunit.</text>
</comment>
<feature type="active site" description="Proton acceptor" evidence="9">
    <location>
        <position position="23"/>
    </location>
</feature>
<reference evidence="12" key="1">
    <citation type="submission" date="2017-02" db="EMBL/GenBank/DDBJ databases">
        <authorList>
            <person name="Varghese N."/>
            <person name="Submissions S."/>
        </authorList>
    </citation>
    <scope>NUCLEOTIDE SEQUENCE [LARGE SCALE GENOMIC DNA]</scope>
    <source>
        <strain evidence="12">DSM 16521</strain>
    </source>
</reference>
<keyword evidence="4 8" id="KW-0479">Metal-binding</keyword>
<keyword evidence="12" id="KW-1185">Reference proteome</keyword>
<evidence type="ECO:0000256" key="3">
    <source>
        <dbReference type="ARBA" id="ARBA00018141"/>
    </source>
</evidence>
<feature type="binding site" evidence="10">
    <location>
        <position position="29"/>
    </location>
    <ligand>
        <name>Zn(2+)</name>
        <dbReference type="ChEBI" id="CHEBI:29105"/>
    </ligand>
</feature>
<dbReference type="AlphaFoldDB" id="A0A1T4LNP2"/>
<gene>
    <name evidence="11" type="ORF">SAMN02745885_00230</name>
</gene>
<feature type="active site" description="Charge relay system" evidence="9">
    <location>
        <position position="118"/>
    </location>
</feature>
<keyword evidence="8" id="KW-0671">Queuosine biosynthesis</keyword>
<dbReference type="InterPro" id="IPR038418">
    <property type="entry name" value="6-PTP_synth/QueD_sf"/>
</dbReference>
<dbReference type="UniPathway" id="UPA00391"/>
<evidence type="ECO:0000256" key="9">
    <source>
        <dbReference type="PIRSR" id="PIRSR006113-1"/>
    </source>
</evidence>
<dbReference type="Pfam" id="PF01242">
    <property type="entry name" value="PTPS"/>
    <property type="match status" value="1"/>
</dbReference>
<feature type="binding site" evidence="10">
    <location>
        <position position="27"/>
    </location>
    <ligand>
        <name>Zn(2+)</name>
        <dbReference type="ChEBI" id="CHEBI:29105"/>
    </ligand>
</feature>
<dbReference type="PANTHER" id="PTHR12589">
    <property type="entry name" value="PYRUVOYL TETRAHYDROBIOPTERIN SYNTHASE"/>
    <property type="match status" value="1"/>
</dbReference>
<dbReference type="NCBIfam" id="TIGR03367">
    <property type="entry name" value="queuosine_QueD"/>
    <property type="match status" value="1"/>
</dbReference>
<evidence type="ECO:0000256" key="8">
    <source>
        <dbReference type="PIRNR" id="PIRNR006113"/>
    </source>
</evidence>
<evidence type="ECO:0000256" key="6">
    <source>
        <dbReference type="ARBA" id="ARBA00023239"/>
    </source>
</evidence>
<dbReference type="Gene3D" id="3.30.479.10">
    <property type="entry name" value="6-pyruvoyl tetrahydropterin synthase/QueD"/>
    <property type="match status" value="1"/>
</dbReference>
<keyword evidence="6 8" id="KW-0456">Lyase</keyword>